<accession>A0ABU2ESM6</accession>
<dbReference type="RefSeq" id="WP_209567252.1">
    <property type="nucleotide sequence ID" value="NZ_JAVLSJ010000011.1"/>
</dbReference>
<feature type="domain" description="Regulator of ribonuclease activity B" evidence="2">
    <location>
        <begin position="32"/>
        <end position="130"/>
    </location>
</feature>
<dbReference type="Gene3D" id="3.30.70.970">
    <property type="entry name" value="RraB-like"/>
    <property type="match status" value="1"/>
</dbReference>
<evidence type="ECO:0000259" key="2">
    <source>
        <dbReference type="Pfam" id="PF06877"/>
    </source>
</evidence>
<reference evidence="3" key="1">
    <citation type="submission" date="2023-09" db="EMBL/GenBank/DDBJ databases">
        <title>Description of first Herbaspirillum huttiense subsp. nephrolepsisexaltata and Herbaspirillum huttiense subsp. lycopersicon.</title>
        <authorList>
            <person name="Poudel M."/>
            <person name="Sharma A."/>
            <person name="Goss E."/>
            <person name="Tapia J.H."/>
            <person name="Harmon C.M."/>
            <person name="Jones J.B."/>
        </authorList>
    </citation>
    <scope>NUCLEOTIDE SEQUENCE</scope>
    <source>
        <strain evidence="3">SE1</strain>
    </source>
</reference>
<keyword evidence="1" id="KW-0732">Signal</keyword>
<feature type="chain" id="PRO_5046039420" evidence="1">
    <location>
        <begin position="26"/>
        <end position="134"/>
    </location>
</feature>
<evidence type="ECO:0000313" key="3">
    <source>
        <dbReference type="EMBL" id="MDR9850732.1"/>
    </source>
</evidence>
<dbReference type="InterPro" id="IPR009671">
    <property type="entry name" value="RraB_dom"/>
</dbReference>
<dbReference type="SUPFAM" id="SSF89946">
    <property type="entry name" value="Hypothetical protein VC0424"/>
    <property type="match status" value="1"/>
</dbReference>
<dbReference type="Pfam" id="PF06877">
    <property type="entry name" value="RraB"/>
    <property type="match status" value="1"/>
</dbReference>
<evidence type="ECO:0000313" key="4">
    <source>
        <dbReference type="Proteomes" id="UP001246576"/>
    </source>
</evidence>
<organism evidence="3 4">
    <name type="scientific">Herbaspirillum huttiense subsp. lycopersici</name>
    <dbReference type="NCBI Taxonomy" id="3074428"/>
    <lineage>
        <taxon>Bacteria</taxon>
        <taxon>Pseudomonadati</taxon>
        <taxon>Pseudomonadota</taxon>
        <taxon>Betaproteobacteria</taxon>
        <taxon>Burkholderiales</taxon>
        <taxon>Oxalobacteraceae</taxon>
        <taxon>Herbaspirillum</taxon>
    </lineage>
</organism>
<evidence type="ECO:0000256" key="1">
    <source>
        <dbReference type="SAM" id="SignalP"/>
    </source>
</evidence>
<dbReference type="InterPro" id="IPR036701">
    <property type="entry name" value="RraB-like_sf"/>
</dbReference>
<comment type="caution">
    <text evidence="3">The sequence shown here is derived from an EMBL/GenBank/DDBJ whole genome shotgun (WGS) entry which is preliminary data.</text>
</comment>
<protein>
    <submittedName>
        <fullName evidence="3">Ribonuclease E inhibitor RraB</fullName>
    </submittedName>
</protein>
<feature type="signal peptide" evidence="1">
    <location>
        <begin position="1"/>
        <end position="25"/>
    </location>
</feature>
<sequence length="134" mass="14533">MMKPFHLLLCSLLAGASLTGFPAVAQTSIAEQQDARVIENLQRNGADLTKTHDIDFFLVFGQESDAVAAADNLRAHGYEIASIGKVPKRTLWEVHAKRKMAPEIGAMQAITRDLSALAASHHGYYDGWGTVGIK</sequence>
<proteinExistence type="predicted"/>
<keyword evidence="4" id="KW-1185">Reference proteome</keyword>
<name>A0ABU2ESM6_9BURK</name>
<dbReference type="EMBL" id="JAVLSJ010000011">
    <property type="protein sequence ID" value="MDR9850732.1"/>
    <property type="molecule type" value="Genomic_DNA"/>
</dbReference>
<dbReference type="Proteomes" id="UP001246576">
    <property type="component" value="Unassembled WGS sequence"/>
</dbReference>
<gene>
    <name evidence="3" type="ORF">RI048_21045</name>
</gene>